<dbReference type="EMBL" id="FWWU01000005">
    <property type="protein sequence ID" value="SMB82040.1"/>
    <property type="molecule type" value="Genomic_DNA"/>
</dbReference>
<feature type="region of interest" description="Disordered" evidence="1">
    <location>
        <begin position="230"/>
        <end position="251"/>
    </location>
</feature>
<evidence type="ECO:0000259" key="2">
    <source>
        <dbReference type="Pfam" id="PF03167"/>
    </source>
</evidence>
<dbReference type="AlphaFoldDB" id="A0A1W1ULV6"/>
<dbReference type="Proteomes" id="UP000192582">
    <property type="component" value="Unassembled WGS sequence"/>
</dbReference>
<evidence type="ECO:0000313" key="4">
    <source>
        <dbReference type="Proteomes" id="UP000192582"/>
    </source>
</evidence>
<feature type="domain" description="Uracil-DNA glycosylase-like" evidence="2">
    <location>
        <begin position="64"/>
        <end position="205"/>
    </location>
</feature>
<accession>A0A1W1ULV6</accession>
<dbReference type="OrthoDB" id="64750at2"/>
<reference evidence="3 4" key="1">
    <citation type="submission" date="2017-04" db="EMBL/GenBank/DDBJ databases">
        <authorList>
            <person name="Afonso C.L."/>
            <person name="Miller P.J."/>
            <person name="Scott M.A."/>
            <person name="Spackman E."/>
            <person name="Goraichik I."/>
            <person name="Dimitrov K.M."/>
            <person name="Suarez D.L."/>
            <person name="Swayne D.E."/>
        </authorList>
    </citation>
    <scope>NUCLEOTIDE SEQUENCE [LARGE SCALE GENOMIC DNA]</scope>
    <source>
        <strain evidence="3 4">KR-140</strain>
    </source>
</reference>
<dbReference type="STRING" id="695939.SAMN00790413_04825"/>
<dbReference type="Gene3D" id="3.40.470.10">
    <property type="entry name" value="Uracil-DNA glycosylase-like domain"/>
    <property type="match status" value="1"/>
</dbReference>
<keyword evidence="4" id="KW-1185">Reference proteome</keyword>
<organism evidence="3 4">
    <name type="scientific">Deinococcus hopiensis KR-140</name>
    <dbReference type="NCBI Taxonomy" id="695939"/>
    <lineage>
        <taxon>Bacteria</taxon>
        <taxon>Thermotogati</taxon>
        <taxon>Deinococcota</taxon>
        <taxon>Deinococci</taxon>
        <taxon>Deinococcales</taxon>
        <taxon>Deinococcaceae</taxon>
        <taxon>Deinococcus</taxon>
    </lineage>
</organism>
<dbReference type="RefSeq" id="WP_084046131.1">
    <property type="nucleotide sequence ID" value="NZ_FWWU01000005.1"/>
</dbReference>
<dbReference type="SUPFAM" id="SSF52141">
    <property type="entry name" value="Uracil-DNA glycosylase-like"/>
    <property type="match status" value="1"/>
</dbReference>
<proteinExistence type="predicted"/>
<evidence type="ECO:0000256" key="1">
    <source>
        <dbReference type="SAM" id="MobiDB-lite"/>
    </source>
</evidence>
<dbReference type="Pfam" id="PF03167">
    <property type="entry name" value="UDG"/>
    <property type="match status" value="1"/>
</dbReference>
<sequence>MTSPPLVPYPKEPRQLAQPEHLEHRRQLLQAPHHAPLSEYVQDLRKQIHEQGLNIPDLDPVGGGIHARILYLLEAPGPKASQHLGGSGFVSMDNNDLTAQTVFTLTQQAGVNRDWLMSWNIVPWYVGNGNSIRPVQPSEIVQGRGHLHALLALLPDLRVVVTFGRPAAVGWSGLAAEFPALTTLSTWHASGLALNGHPERRAHLLSTLELAQQLAQHAFDARGPRWLRSLPKSPTLQGATPLSFNGPTSSF</sequence>
<feature type="compositionally biased region" description="Polar residues" evidence="1">
    <location>
        <begin position="232"/>
        <end position="251"/>
    </location>
</feature>
<protein>
    <submittedName>
        <fullName evidence="3">Uracil DNA glycosylase superfamily protein</fullName>
    </submittedName>
</protein>
<dbReference type="InterPro" id="IPR005122">
    <property type="entry name" value="Uracil-DNA_glycosylase-like"/>
</dbReference>
<evidence type="ECO:0000313" key="3">
    <source>
        <dbReference type="EMBL" id="SMB82040.1"/>
    </source>
</evidence>
<name>A0A1W1ULV6_9DEIO</name>
<gene>
    <name evidence="3" type="ORF">SAMN00790413_04825</name>
</gene>
<dbReference type="InterPro" id="IPR036895">
    <property type="entry name" value="Uracil-DNA_glycosylase-like_sf"/>
</dbReference>